<gene>
    <name evidence="9" type="ORF">CHLRE_13g603350v5</name>
</gene>
<dbReference type="InterPro" id="IPR001054">
    <property type="entry name" value="A/G_cyclase"/>
</dbReference>
<dbReference type="GO" id="GO:0004383">
    <property type="term" value="F:guanylate cyclase activity"/>
    <property type="evidence" value="ECO:0000318"/>
    <property type="project" value="GO_Central"/>
</dbReference>
<feature type="region of interest" description="Disordered" evidence="7">
    <location>
        <begin position="799"/>
        <end position="833"/>
    </location>
</feature>
<dbReference type="GO" id="GO:0000166">
    <property type="term" value="F:nucleotide binding"/>
    <property type="evidence" value="ECO:0007669"/>
    <property type="project" value="UniProtKB-KW"/>
</dbReference>
<feature type="region of interest" description="Disordered" evidence="7">
    <location>
        <begin position="927"/>
        <end position="958"/>
    </location>
</feature>
<comment type="subcellular location">
    <subcellularLocation>
        <location evidence="1">Membrane</location>
    </subcellularLocation>
</comment>
<feature type="region of interest" description="Disordered" evidence="7">
    <location>
        <begin position="1689"/>
        <end position="1710"/>
    </location>
</feature>
<feature type="compositionally biased region" description="Low complexity" evidence="7">
    <location>
        <begin position="2070"/>
        <end position="2104"/>
    </location>
</feature>
<feature type="compositionally biased region" description="Low complexity" evidence="7">
    <location>
        <begin position="426"/>
        <end position="449"/>
    </location>
</feature>
<dbReference type="FunFam" id="3.30.70.1230:FF:000057">
    <property type="entry name" value="Guanylate cyclase"/>
    <property type="match status" value="1"/>
</dbReference>
<dbReference type="GO" id="GO:0006182">
    <property type="term" value="P:cGMP biosynthetic process"/>
    <property type="evidence" value="ECO:0000318"/>
    <property type="project" value="GO_Central"/>
</dbReference>
<accession>A0A2K3D194</accession>
<evidence type="ECO:0000256" key="4">
    <source>
        <dbReference type="ARBA" id="ARBA00022989"/>
    </source>
</evidence>
<feature type="compositionally biased region" description="Low complexity" evidence="7">
    <location>
        <begin position="629"/>
        <end position="651"/>
    </location>
</feature>
<feature type="domain" description="Guanylate cyclase" evidence="8">
    <location>
        <begin position="2189"/>
        <end position="2331"/>
    </location>
</feature>
<dbReference type="GO" id="GO:0007168">
    <property type="term" value="P:receptor guanylyl cyclase signaling pathway"/>
    <property type="evidence" value="ECO:0000318"/>
    <property type="project" value="GO_Central"/>
</dbReference>
<evidence type="ECO:0000256" key="6">
    <source>
        <dbReference type="ARBA" id="ARBA00023239"/>
    </source>
</evidence>
<proteinExistence type="predicted"/>
<name>A0A2K3D194_CHLRE</name>
<feature type="region of interest" description="Disordered" evidence="7">
    <location>
        <begin position="755"/>
        <end position="782"/>
    </location>
</feature>
<dbReference type="PANTHER" id="PTHR11920:SF335">
    <property type="entry name" value="GUANYLATE CYCLASE"/>
    <property type="match status" value="1"/>
</dbReference>
<evidence type="ECO:0000256" key="5">
    <source>
        <dbReference type="ARBA" id="ARBA00023136"/>
    </source>
</evidence>
<feature type="compositionally biased region" description="Gly residues" evidence="7">
    <location>
        <begin position="1247"/>
        <end position="1265"/>
    </location>
</feature>
<keyword evidence="3" id="KW-0547">Nucleotide-binding</keyword>
<feature type="region of interest" description="Disordered" evidence="7">
    <location>
        <begin position="172"/>
        <end position="287"/>
    </location>
</feature>
<dbReference type="PaxDb" id="3055-EDO98969"/>
<feature type="compositionally biased region" description="Gly residues" evidence="7">
    <location>
        <begin position="1913"/>
        <end position="1926"/>
    </location>
</feature>
<feature type="compositionally biased region" description="Low complexity" evidence="7">
    <location>
        <begin position="800"/>
        <end position="810"/>
    </location>
</feature>
<dbReference type="GO" id="GO:0035556">
    <property type="term" value="P:intracellular signal transduction"/>
    <property type="evidence" value="ECO:0007669"/>
    <property type="project" value="InterPro"/>
</dbReference>
<dbReference type="PROSITE" id="PS50125">
    <property type="entry name" value="GUANYLATE_CYCLASE_2"/>
    <property type="match status" value="1"/>
</dbReference>
<feature type="region of interest" description="Disordered" evidence="7">
    <location>
        <begin position="2040"/>
        <end position="2122"/>
    </location>
</feature>
<dbReference type="KEGG" id="cre:CHLRE_13g603350v5"/>
<dbReference type="SUPFAM" id="SSF81995">
    <property type="entry name" value="beta-sandwich domain of Sec23/24"/>
    <property type="match status" value="1"/>
</dbReference>
<feature type="compositionally biased region" description="Low complexity" evidence="7">
    <location>
        <begin position="1332"/>
        <end position="1349"/>
    </location>
</feature>
<feature type="region of interest" description="Disordered" evidence="7">
    <location>
        <begin position="1908"/>
        <end position="1933"/>
    </location>
</feature>
<feature type="compositionally biased region" description="Basic residues" evidence="7">
    <location>
        <begin position="212"/>
        <end position="225"/>
    </location>
</feature>
<dbReference type="CDD" id="cd07302">
    <property type="entry name" value="CHD"/>
    <property type="match status" value="1"/>
</dbReference>
<evidence type="ECO:0000259" key="8">
    <source>
        <dbReference type="PROSITE" id="PS50125"/>
    </source>
</evidence>
<keyword evidence="6" id="KW-0456">Lyase</keyword>
<evidence type="ECO:0000256" key="2">
    <source>
        <dbReference type="ARBA" id="ARBA00022692"/>
    </source>
</evidence>
<dbReference type="SUPFAM" id="SSF55073">
    <property type="entry name" value="Nucleotide cyclase"/>
    <property type="match status" value="1"/>
</dbReference>
<sequence>MWEEKGPGWPGGQVRAAASGAKHVAGHRWRWWSIDADIRVSNGRNAGADGDIGNANERELLPSAALHSTASGSGPVVAADGAGLLAVFDQLPVPVTLIRYRDNKILLQNEPSRAFWGACTERVGPPGEREPLLELLFRLSEDVCVDDVLVVLQQEGTWKGLMLVPAPPFAGAADHSDDDDDDHTLLPPYHRHHHQQQPHDQHQQHQQQPHDQHHHHHHDQQHKHQQLLLPPPPHAAATINISQGSGAATAAGGNQHAAGAQPAAAPQHQLVSSSADPHHPDSVNSGRGGALALALLQTTGASSLGASDHYSHGNNDNQQQQQQQQQQGVAGAVATGVSLMGPGGVPDDGDRGSGAPNIVSGGGSSGVGSRLLLSDGHGGLEAYGASGACAGNSGGGSGRPADSRVGLQGRSRLFRDSSYRNNTTASQQQQQQQQHQQQQSHLQHPQMPLHRASAATIDDVGGIGIGSGGTQQLSAARLLAPPPPMLASARARRASTTVLMGGSGGGSGGGVFGSTFYGTASDAIPGRGNWGSPAEEGLGALSPVAAASGADSAGRGALQGTVVGFRGSSSVAAFVAGTGLPGNANGAGLSSVASAAAAVGVGAAGAGVPSGSALSSAALPVPSTASISAAHLSHAQSQQPSQQQQLTASPSSPRPANGGGRRLPKRSMSFIVGVAARTAVAVAPLPSSGAASGTGGTTPNSINLLSSGLPVGAAAAQQPSVAWREPEEAGVAAVAPTAASFTGGVGFGIAYGSGGRSHAGSAGPQGQGLGSQQGQGLGSQRDRAQRDLLAALQTSAWGTMMMGGSSRSPAAGGGMPARSPPPHAGVAQRRPPRRARSVEMLLPAVAEADRPSAAAAAAAAYGTFARAQHGLLAAPMSSVEVSSPSAASLMLAVQPSFASCAAMQRPSALLLQQQLLVQQQQLQQPGLQQSPLQQSPREQQQQQQQQQTSTSVGVGPAPRQLNRWLSVPAHATAQAPTATTAAAQQAACMAGGSRSASATSVAAAALAAPALPLPVGHRTASGIGMAAAPGVIDAAVVAPPRILFTAASTDFLDIGGAGCVVPGSAGQTSTGGARGGGAASATSLHRTVDVTSPSASAAAIAAAVSVGGGNGTTSGGSAAAASAGGWGAATRCTDSTGQASELTSGQLLPLPTESAAGSAAASASLPQSQFANSAGSAAAAAAVAAAAHTGASALTAGGSRLGGSDVTAGGGGARMNLRSGGGSHPLSGAMHRIVNMALVSMSPAGSLGGGSGDRTMNGGGGGGVTSGVTSGSLGGGSGSIARSSARRRASCILPCSSNVADLNTAMDRLDLCVAVDAGAVAGCGGGGGGGASSRLGAGSRTGTASGSGTVPFAQATTQQQLGDMMMDAALPNQPICATAVGSSSTSSLSRLRSAGGRAAAAGPDAPSQSATGARHPLSPLSTTALPSSPLVCDAMAVAITSPTASRRPLSPTALLPHLPTPQPLAPAAFKRWSVTAILEDPPSAAYGGSSGGGAAAAGSSDVVGGGGGGGGKQRLADSAARALMTCTSIGTSGQVTASATAEGVNGGGGGRAGGGGGGGGDAQDGEGVEYSAFGLVTTTDVGGSEARCGQAGGGAGGAAAIAAAAAAAAADANISTAGYFSSATNAVLTQTMSLQLTRPDSPAAAAATAAASGSEPASLTSELARGAADVAAAAGAAAANTPAPVSAEAVLPSPRASGDSRPASGAGALAAAGGGGGAAAGATTSGAVSGPMSASITFQGLLDGDGVPVTADNMTAGVGASSFRISGRQSGADAVGSGGMRRSPALTLAAGPTSLSGSGAANHGVKGGGGGGGGGGGSGGGTTATATGTTPSSGATPAGLSRRSPAGAAAAAAAATSCRSGNGNRGGTGHGAEVSEAEQQLAAALDSRDTPQWQLAAAARGSNDVVLAASPGAHGGSGGGGQGGRSVDGSSDCTASAATSAAVNSTAAAAAAGGNASCAGGEQWHEVSIRQFVHPVLKETVLLLVQNDVTARIWAERQLARVVEAEHTLLENIFPHHVIEHIATATARAAAGCGPLPAARDSHGGYGASERGSSAHHRPHAHTSNPHLDSAAAAAAPRASRAGAAAGDTAESSARAQQARAEAGAGAGAGAAMSPEDRERSQLHQYLHTQHSVDRYRAGGGAGGGSAGGTGNGHVGHGGGGGGGLGRSALPAIRGDTFLHLATSHSMITVMFCDIQGFTPMCKEVRPVVVMAFLNDLFTRLDALLDEFGVYKVETIGDCYVAAGGLMKTDEDTGAVTVRSDDVDPLHAYRTVQFAKALLRAASAVRLPTTGQPVRMRVGIHSGSAMSGVVGTRMPRFCLFGDTMNTASRMESSGEPGAIHVSAATRELVPGEDWEPTGGVDVKGKGRMDTYLLRP</sequence>
<dbReference type="GO" id="GO:0001653">
    <property type="term" value="F:peptide receptor activity"/>
    <property type="evidence" value="ECO:0000318"/>
    <property type="project" value="GO_Central"/>
</dbReference>
<feature type="compositionally biased region" description="Basic and acidic residues" evidence="7">
    <location>
        <begin position="197"/>
        <end position="211"/>
    </location>
</feature>
<dbReference type="GeneID" id="5724665"/>
<feature type="region of interest" description="Disordered" evidence="7">
    <location>
        <begin position="2138"/>
        <end position="2162"/>
    </location>
</feature>
<feature type="region of interest" description="Disordered" evidence="7">
    <location>
        <begin position="1330"/>
        <end position="1350"/>
    </location>
</feature>
<evidence type="ECO:0000256" key="7">
    <source>
        <dbReference type="SAM" id="MobiDB-lite"/>
    </source>
</evidence>
<keyword evidence="2" id="KW-0812">Transmembrane</keyword>
<feature type="compositionally biased region" description="Gly residues" evidence="7">
    <location>
        <begin position="755"/>
        <end position="777"/>
    </location>
</feature>
<keyword evidence="10" id="KW-1185">Reference proteome</keyword>
<dbReference type="SMART" id="SM00044">
    <property type="entry name" value="CYCc"/>
    <property type="match status" value="1"/>
</dbReference>
<feature type="region of interest" description="Disordered" evidence="7">
    <location>
        <begin position="1247"/>
        <end position="1281"/>
    </location>
</feature>
<dbReference type="Gramene" id="PNW74300">
    <property type="protein sequence ID" value="PNW74300"/>
    <property type="gene ID" value="CHLRE_13g603350v5"/>
</dbReference>
<dbReference type="Pfam" id="PF00211">
    <property type="entry name" value="Guanylate_cyc"/>
    <property type="match status" value="1"/>
</dbReference>
<feature type="compositionally biased region" description="Low complexity" evidence="7">
    <location>
        <begin position="318"/>
        <end position="327"/>
    </location>
</feature>
<dbReference type="RefSeq" id="XP_042917785.1">
    <property type="nucleotide sequence ID" value="XM_043069822.1"/>
</dbReference>
<feature type="region of interest" description="Disordered" evidence="7">
    <location>
        <begin position="303"/>
        <end position="365"/>
    </location>
</feature>
<feature type="compositionally biased region" description="Low complexity" evidence="7">
    <location>
        <begin position="1823"/>
        <end position="1839"/>
    </location>
</feature>
<feature type="region of interest" description="Disordered" evidence="7">
    <location>
        <begin position="1387"/>
        <end position="1422"/>
    </location>
</feature>
<evidence type="ECO:0000256" key="3">
    <source>
        <dbReference type="ARBA" id="ARBA00022741"/>
    </source>
</evidence>
<evidence type="ECO:0000313" key="9">
    <source>
        <dbReference type="EMBL" id="PNW74300.1"/>
    </source>
</evidence>
<dbReference type="PANTHER" id="PTHR11920">
    <property type="entry name" value="GUANYLYL CYCLASE"/>
    <property type="match status" value="1"/>
</dbReference>
<evidence type="ECO:0000256" key="1">
    <source>
        <dbReference type="ARBA" id="ARBA00004370"/>
    </source>
</evidence>
<dbReference type="EMBL" id="CM008974">
    <property type="protein sequence ID" value="PNW74300.1"/>
    <property type="molecule type" value="Genomic_DNA"/>
</dbReference>
<organism evidence="9 10">
    <name type="scientific">Chlamydomonas reinhardtii</name>
    <name type="common">Chlamydomonas smithii</name>
    <dbReference type="NCBI Taxonomy" id="3055"/>
    <lineage>
        <taxon>Eukaryota</taxon>
        <taxon>Viridiplantae</taxon>
        <taxon>Chlorophyta</taxon>
        <taxon>core chlorophytes</taxon>
        <taxon>Chlorophyceae</taxon>
        <taxon>CS clade</taxon>
        <taxon>Chlamydomonadales</taxon>
        <taxon>Chlamydomonadaceae</taxon>
        <taxon>Chlamydomonas</taxon>
    </lineage>
</organism>
<feature type="compositionally biased region" description="Gly residues" evidence="7">
    <location>
        <begin position="1805"/>
        <end position="1822"/>
    </location>
</feature>
<keyword evidence="4" id="KW-1133">Transmembrane helix</keyword>
<keyword evidence="5" id="KW-0472">Membrane</keyword>
<protein>
    <recommendedName>
        <fullName evidence="8">Guanylate cyclase domain-containing protein</fullName>
    </recommendedName>
</protein>
<dbReference type="Gene3D" id="3.30.70.1230">
    <property type="entry name" value="Nucleotide cyclase"/>
    <property type="match status" value="1"/>
</dbReference>
<feature type="compositionally biased region" description="Low complexity" evidence="7">
    <location>
        <begin position="244"/>
        <end position="269"/>
    </location>
</feature>
<dbReference type="InterPro" id="IPR050401">
    <property type="entry name" value="Cyclic_nucleotide_synthase"/>
</dbReference>
<feature type="compositionally biased region" description="Low complexity" evidence="7">
    <location>
        <begin position="927"/>
        <end position="947"/>
    </location>
</feature>
<evidence type="ECO:0000313" key="10">
    <source>
        <dbReference type="Proteomes" id="UP000006906"/>
    </source>
</evidence>
<reference evidence="9 10" key="1">
    <citation type="journal article" date="2007" name="Science">
        <title>The Chlamydomonas genome reveals the evolution of key animal and plant functions.</title>
        <authorList>
            <person name="Merchant S.S."/>
            <person name="Prochnik S.E."/>
            <person name="Vallon O."/>
            <person name="Harris E.H."/>
            <person name="Karpowicz S.J."/>
            <person name="Witman G.B."/>
            <person name="Terry A."/>
            <person name="Salamov A."/>
            <person name="Fritz-Laylin L.K."/>
            <person name="Marechal-Drouard L."/>
            <person name="Marshall W.F."/>
            <person name="Qu L.H."/>
            <person name="Nelson D.R."/>
            <person name="Sanderfoot A.A."/>
            <person name="Spalding M.H."/>
            <person name="Kapitonov V.V."/>
            <person name="Ren Q."/>
            <person name="Ferris P."/>
            <person name="Lindquist E."/>
            <person name="Shapiro H."/>
            <person name="Lucas S.M."/>
            <person name="Grimwood J."/>
            <person name="Schmutz J."/>
            <person name="Cardol P."/>
            <person name="Cerutti H."/>
            <person name="Chanfreau G."/>
            <person name="Chen C.L."/>
            <person name="Cognat V."/>
            <person name="Croft M.T."/>
            <person name="Dent R."/>
            <person name="Dutcher S."/>
            <person name="Fernandez E."/>
            <person name="Fukuzawa H."/>
            <person name="Gonzalez-Ballester D."/>
            <person name="Gonzalez-Halphen D."/>
            <person name="Hallmann A."/>
            <person name="Hanikenne M."/>
            <person name="Hippler M."/>
            <person name="Inwood W."/>
            <person name="Jabbari K."/>
            <person name="Kalanon M."/>
            <person name="Kuras R."/>
            <person name="Lefebvre P.A."/>
            <person name="Lemaire S.D."/>
            <person name="Lobanov A.V."/>
            <person name="Lohr M."/>
            <person name="Manuell A."/>
            <person name="Meier I."/>
            <person name="Mets L."/>
            <person name="Mittag M."/>
            <person name="Mittelmeier T."/>
            <person name="Moroney J.V."/>
            <person name="Moseley J."/>
            <person name="Napoli C."/>
            <person name="Nedelcu A.M."/>
            <person name="Niyogi K."/>
            <person name="Novoselov S.V."/>
            <person name="Paulsen I.T."/>
            <person name="Pazour G."/>
            <person name="Purton S."/>
            <person name="Ral J.P."/>
            <person name="Riano-Pachon D.M."/>
            <person name="Riekhof W."/>
            <person name="Rymarquis L."/>
            <person name="Schroda M."/>
            <person name="Stern D."/>
            <person name="Umen J."/>
            <person name="Willows R."/>
            <person name="Wilson N."/>
            <person name="Zimmer S.L."/>
            <person name="Allmer J."/>
            <person name="Balk J."/>
            <person name="Bisova K."/>
            <person name="Chen C.J."/>
            <person name="Elias M."/>
            <person name="Gendler K."/>
            <person name="Hauser C."/>
            <person name="Lamb M.R."/>
            <person name="Ledford H."/>
            <person name="Long J.C."/>
            <person name="Minagawa J."/>
            <person name="Page M.D."/>
            <person name="Pan J."/>
            <person name="Pootakham W."/>
            <person name="Roje S."/>
            <person name="Rose A."/>
            <person name="Stahlberg E."/>
            <person name="Terauchi A.M."/>
            <person name="Yang P."/>
            <person name="Ball S."/>
            <person name="Bowler C."/>
            <person name="Dieckmann C.L."/>
            <person name="Gladyshev V.N."/>
            <person name="Green P."/>
            <person name="Jorgensen R."/>
            <person name="Mayfield S."/>
            <person name="Mueller-Roeber B."/>
            <person name="Rajamani S."/>
            <person name="Sayre R.T."/>
            <person name="Brokstein P."/>
            <person name="Dubchak I."/>
            <person name="Goodstein D."/>
            <person name="Hornick L."/>
            <person name="Huang Y.W."/>
            <person name="Jhaveri J."/>
            <person name="Luo Y."/>
            <person name="Martinez D."/>
            <person name="Ngau W.C."/>
            <person name="Otillar B."/>
            <person name="Poliakov A."/>
            <person name="Porter A."/>
            <person name="Szajkowski L."/>
            <person name="Werner G."/>
            <person name="Zhou K."/>
            <person name="Grigoriev I.V."/>
            <person name="Rokhsar D.S."/>
            <person name="Grossman A.R."/>
        </authorList>
    </citation>
    <scope>NUCLEOTIDE SEQUENCE [LARGE SCALE GENOMIC DNA]</scope>
    <source>
        <strain evidence="10">CC-503</strain>
    </source>
</reference>
<dbReference type="Proteomes" id="UP000006906">
    <property type="component" value="Chromosome 13"/>
</dbReference>
<dbReference type="InterPro" id="IPR029787">
    <property type="entry name" value="Nucleotide_cyclase"/>
</dbReference>
<feature type="region of interest" description="Disordered" evidence="7">
    <location>
        <begin position="629"/>
        <end position="664"/>
    </location>
</feature>
<dbReference type="InParanoid" id="A0A2K3D194"/>
<feature type="region of interest" description="Disordered" evidence="7">
    <location>
        <begin position="1767"/>
        <end position="1852"/>
    </location>
</feature>
<dbReference type="OrthoDB" id="552112at2759"/>
<dbReference type="GO" id="GO:0005886">
    <property type="term" value="C:plasma membrane"/>
    <property type="evidence" value="ECO:0000318"/>
    <property type="project" value="GO_Central"/>
</dbReference>
<feature type="region of interest" description="Disordered" evidence="7">
    <location>
        <begin position="421"/>
        <end position="449"/>
    </location>
</feature>